<dbReference type="EMBL" id="UGQB01000004">
    <property type="protein sequence ID" value="STZ08273.1"/>
    <property type="molecule type" value="Genomic_DNA"/>
</dbReference>
<keyword evidence="4" id="KW-1185">Reference proteome</keyword>
<feature type="domain" description="DUF4424" evidence="2">
    <location>
        <begin position="20"/>
        <end position="68"/>
    </location>
</feature>
<evidence type="ECO:0000313" key="3">
    <source>
        <dbReference type="EMBL" id="STZ08273.1"/>
    </source>
</evidence>
<dbReference type="STRING" id="1122244.GCA_000426885_01919"/>
<dbReference type="Pfam" id="PF14415">
    <property type="entry name" value="DUF4424"/>
    <property type="match status" value="1"/>
</dbReference>
<dbReference type="RefSeq" id="WP_051225987.1">
    <property type="nucleotide sequence ID" value="NZ_UGQB01000004.1"/>
</dbReference>
<organism evidence="3 4">
    <name type="scientific">Moraxella caprae</name>
    <dbReference type="NCBI Taxonomy" id="90240"/>
    <lineage>
        <taxon>Bacteria</taxon>
        <taxon>Pseudomonadati</taxon>
        <taxon>Pseudomonadota</taxon>
        <taxon>Gammaproteobacteria</taxon>
        <taxon>Moraxellales</taxon>
        <taxon>Moraxellaceae</taxon>
        <taxon>Moraxella</taxon>
    </lineage>
</organism>
<dbReference type="AlphaFoldDB" id="A0A378QZ02"/>
<dbReference type="Proteomes" id="UP000254065">
    <property type="component" value="Unassembled WGS sequence"/>
</dbReference>
<gene>
    <name evidence="3" type="ORF">NCTC12877_01268</name>
</gene>
<name>A0A378QZ02_9GAMM</name>
<evidence type="ECO:0000313" key="4">
    <source>
        <dbReference type="Proteomes" id="UP000254065"/>
    </source>
</evidence>
<accession>A0A378QZ02</accession>
<feature type="signal peptide" evidence="1">
    <location>
        <begin position="1"/>
        <end position="20"/>
    </location>
</feature>
<reference evidence="3 4" key="1">
    <citation type="submission" date="2018-06" db="EMBL/GenBank/DDBJ databases">
        <authorList>
            <consortium name="Pathogen Informatics"/>
            <person name="Doyle S."/>
        </authorList>
    </citation>
    <scope>NUCLEOTIDE SEQUENCE [LARGE SCALE GENOMIC DNA]</scope>
    <source>
        <strain evidence="3 4">NCTC12877</strain>
    </source>
</reference>
<proteinExistence type="predicted"/>
<evidence type="ECO:0000256" key="1">
    <source>
        <dbReference type="SAM" id="SignalP"/>
    </source>
</evidence>
<sequence>MKRFKFSLLALLLSSITVHANDSTGYVGVGGAWYIKNLNIAMKSEDLYISKDIIKVAYEFKNLTNKPIC</sequence>
<feature type="chain" id="PRO_5016796489" description="DUF4424 domain-containing protein" evidence="1">
    <location>
        <begin position="21"/>
        <end position="69"/>
    </location>
</feature>
<keyword evidence="1" id="KW-0732">Signal</keyword>
<protein>
    <recommendedName>
        <fullName evidence="2">DUF4424 domain-containing protein</fullName>
    </recommendedName>
</protein>
<dbReference type="InterPro" id="IPR025538">
    <property type="entry name" value="DUF4424"/>
</dbReference>
<evidence type="ECO:0000259" key="2">
    <source>
        <dbReference type="Pfam" id="PF14415"/>
    </source>
</evidence>